<evidence type="ECO:0000313" key="3">
    <source>
        <dbReference type="Proteomes" id="UP000190285"/>
    </source>
</evidence>
<dbReference type="RefSeq" id="WP_079490389.1">
    <property type="nucleotide sequence ID" value="NZ_FUZT01000003.1"/>
</dbReference>
<keyword evidence="1" id="KW-1133">Transmembrane helix</keyword>
<evidence type="ECO:0000313" key="2">
    <source>
        <dbReference type="EMBL" id="SKC55551.1"/>
    </source>
</evidence>
<feature type="transmembrane region" description="Helical" evidence="1">
    <location>
        <begin position="72"/>
        <end position="93"/>
    </location>
</feature>
<evidence type="ECO:0008006" key="4">
    <source>
        <dbReference type="Google" id="ProtNLM"/>
    </source>
</evidence>
<keyword evidence="1" id="KW-0472">Membrane</keyword>
<dbReference type="STRING" id="36842.SAMN02194393_01387"/>
<proteinExistence type="predicted"/>
<reference evidence="2 3" key="1">
    <citation type="submission" date="2017-02" db="EMBL/GenBank/DDBJ databases">
        <authorList>
            <person name="Peterson S.W."/>
        </authorList>
    </citation>
    <scope>NUCLEOTIDE SEQUENCE [LARGE SCALE GENOMIC DNA]</scope>
    <source>
        <strain evidence="2 3">M1</strain>
    </source>
</reference>
<accession>A0A1T5JVY0</accession>
<feature type="transmembrane region" description="Helical" evidence="1">
    <location>
        <begin position="47"/>
        <end position="66"/>
    </location>
</feature>
<organism evidence="2 3">
    <name type="scientific">Maledivibacter halophilus</name>
    <dbReference type="NCBI Taxonomy" id="36842"/>
    <lineage>
        <taxon>Bacteria</taxon>
        <taxon>Bacillati</taxon>
        <taxon>Bacillota</taxon>
        <taxon>Clostridia</taxon>
        <taxon>Peptostreptococcales</taxon>
        <taxon>Caminicellaceae</taxon>
        <taxon>Maledivibacter</taxon>
    </lineage>
</organism>
<name>A0A1T5JVY0_9FIRM</name>
<dbReference type="OrthoDB" id="1954669at2"/>
<feature type="transmembrane region" description="Helical" evidence="1">
    <location>
        <begin position="6"/>
        <end position="27"/>
    </location>
</feature>
<keyword evidence="3" id="KW-1185">Reference proteome</keyword>
<dbReference type="Proteomes" id="UP000190285">
    <property type="component" value="Unassembled WGS sequence"/>
</dbReference>
<evidence type="ECO:0000256" key="1">
    <source>
        <dbReference type="SAM" id="Phobius"/>
    </source>
</evidence>
<dbReference type="AlphaFoldDB" id="A0A1T5JVY0"/>
<dbReference type="EMBL" id="FUZT01000003">
    <property type="protein sequence ID" value="SKC55551.1"/>
    <property type="molecule type" value="Genomic_DNA"/>
</dbReference>
<keyword evidence="1" id="KW-0812">Transmembrane</keyword>
<protein>
    <recommendedName>
        <fullName evidence="4">Holin</fullName>
    </recommendedName>
</protein>
<gene>
    <name evidence="2" type="ORF">SAMN02194393_01387</name>
</gene>
<sequence>MDSGYLGLFNIDYLSSVTAMVMAVNLITQIIKEIFITNRTDKRIPKILNLIVSFLVVSMQHINVFMKNEEMFHSSILELIFLIILNSFLIAGLSMGNYKVLGLTKERNIKEMKEKK</sequence>